<protein>
    <submittedName>
        <fullName evidence="21">Xanthine dehydrogenase-like</fullName>
    </submittedName>
</protein>
<feature type="binding site" evidence="17">
    <location>
        <position position="50"/>
    </location>
    <ligand>
        <name>[2Fe-2S] cluster</name>
        <dbReference type="ChEBI" id="CHEBI:190135"/>
        <label>1</label>
    </ligand>
</feature>
<evidence type="ECO:0000256" key="4">
    <source>
        <dbReference type="ARBA" id="ARBA00011738"/>
    </source>
</evidence>
<evidence type="ECO:0000256" key="14">
    <source>
        <dbReference type="ARBA" id="ARBA00034078"/>
    </source>
</evidence>
<dbReference type="SUPFAM" id="SSF55447">
    <property type="entry name" value="CO dehydrogenase flavoprotein C-terminal domain-like"/>
    <property type="match status" value="1"/>
</dbReference>
<evidence type="ECO:0000259" key="18">
    <source>
        <dbReference type="PROSITE" id="PS51085"/>
    </source>
</evidence>
<keyword evidence="20" id="KW-1185">Reference proteome</keyword>
<dbReference type="SUPFAM" id="SSF56003">
    <property type="entry name" value="Molybdenum cofactor-binding domain"/>
    <property type="match status" value="1"/>
</dbReference>
<feature type="binding site" evidence="17">
    <location>
        <position position="144"/>
    </location>
    <ligand>
        <name>[2Fe-2S] cluster</name>
        <dbReference type="ChEBI" id="CHEBI:190135"/>
        <label>2</label>
    </ligand>
</feature>
<evidence type="ECO:0000256" key="6">
    <source>
        <dbReference type="ARBA" id="ARBA00022630"/>
    </source>
</evidence>
<dbReference type="GO" id="GO:0005506">
    <property type="term" value="F:iron ion binding"/>
    <property type="evidence" value="ECO:0007669"/>
    <property type="project" value="InterPro"/>
</dbReference>
<feature type="binding site" evidence="17">
    <location>
        <position position="110"/>
    </location>
    <ligand>
        <name>[2Fe-2S] cluster</name>
        <dbReference type="ChEBI" id="CHEBI:190135"/>
        <label>2</label>
    </ligand>
</feature>
<dbReference type="InterPro" id="IPR000674">
    <property type="entry name" value="Ald_Oxase/Xan_DH_a/b"/>
</dbReference>
<evidence type="ECO:0000313" key="21">
    <source>
        <dbReference type="RefSeq" id="XP_026741881.1"/>
    </source>
</evidence>
<evidence type="ECO:0000256" key="13">
    <source>
        <dbReference type="ARBA" id="ARBA00023140"/>
    </source>
</evidence>
<dbReference type="SUPFAM" id="SSF47741">
    <property type="entry name" value="CO dehydrogenase ISP C-domain like"/>
    <property type="match status" value="1"/>
</dbReference>
<evidence type="ECO:0000313" key="20">
    <source>
        <dbReference type="Proteomes" id="UP000322000"/>
    </source>
</evidence>
<dbReference type="InterPro" id="IPR046867">
    <property type="entry name" value="AldOxase/xan_DH_MoCoBD2"/>
</dbReference>
<keyword evidence="13" id="KW-0576">Peroxisome</keyword>
<dbReference type="InterPro" id="IPR002346">
    <property type="entry name" value="Mopterin_DH_FAD-bd"/>
</dbReference>
<dbReference type="InterPro" id="IPR008274">
    <property type="entry name" value="AldOxase/xan_DH_MoCoBD1"/>
</dbReference>
<feature type="domain" description="FAD-binding PCMH-type" evidence="19">
    <location>
        <begin position="208"/>
        <end position="390"/>
    </location>
</feature>
<dbReference type="InterPro" id="IPR012675">
    <property type="entry name" value="Beta-grasp_dom_sf"/>
</dbReference>
<comment type="cofactor">
    <cofactor evidence="17">
        <name>Mo-molybdopterin</name>
        <dbReference type="ChEBI" id="CHEBI:71302"/>
    </cofactor>
    <text evidence="17">Binds 1 Mo-molybdopterin (Mo-MPT) cofactor per subunit.</text>
</comment>
<dbReference type="Pfam" id="PF20256">
    <property type="entry name" value="MoCoBD_2"/>
    <property type="match status" value="1"/>
</dbReference>
<dbReference type="InterPro" id="IPR016208">
    <property type="entry name" value="Ald_Oxase/xanthine_DH-like"/>
</dbReference>
<dbReference type="CDD" id="cd00207">
    <property type="entry name" value="fer2"/>
    <property type="match status" value="1"/>
</dbReference>
<dbReference type="InterPro" id="IPR016166">
    <property type="entry name" value="FAD-bd_PCMH"/>
</dbReference>
<feature type="binding site" evidence="17">
    <location>
        <position position="67"/>
    </location>
    <ligand>
        <name>[2Fe-2S] cluster</name>
        <dbReference type="ChEBI" id="CHEBI:190135"/>
        <label>1</label>
    </ligand>
</feature>
<dbReference type="InterPro" id="IPR016169">
    <property type="entry name" value="FAD-bd_PCMH_sub2"/>
</dbReference>
<dbReference type="SUPFAM" id="SSF56176">
    <property type="entry name" value="FAD-binding/transporter-associated domain-like"/>
    <property type="match status" value="1"/>
</dbReference>
<comment type="subcellular location">
    <subcellularLocation>
        <location evidence="2">Peroxisome</location>
    </subcellularLocation>
</comment>
<dbReference type="GO" id="GO:0016491">
    <property type="term" value="F:oxidoreductase activity"/>
    <property type="evidence" value="ECO:0007669"/>
    <property type="project" value="UniProtKB-KW"/>
</dbReference>
<dbReference type="AlphaFoldDB" id="A0A7E5WP02"/>
<dbReference type="OrthoDB" id="8300278at2759"/>
<evidence type="ECO:0000256" key="11">
    <source>
        <dbReference type="ARBA" id="ARBA00023004"/>
    </source>
</evidence>
<dbReference type="InParanoid" id="A0A7E5WP02"/>
<dbReference type="Proteomes" id="UP000322000">
    <property type="component" value="Chromosome 20"/>
</dbReference>
<feature type="active site" description="Proton acceptor" evidence="15">
    <location>
        <position position="1202"/>
    </location>
</feature>
<evidence type="ECO:0000256" key="16">
    <source>
        <dbReference type="PIRSR" id="PIRSR000127-2"/>
    </source>
</evidence>
<evidence type="ECO:0000256" key="10">
    <source>
        <dbReference type="ARBA" id="ARBA00023002"/>
    </source>
</evidence>
<dbReference type="PROSITE" id="PS51085">
    <property type="entry name" value="2FE2S_FER_2"/>
    <property type="match status" value="1"/>
</dbReference>
<dbReference type="PANTHER" id="PTHR11908:SF132">
    <property type="entry name" value="ALDEHYDE OXIDASE 1-RELATED"/>
    <property type="match status" value="1"/>
</dbReference>
<feature type="binding site" evidence="16">
    <location>
        <position position="398"/>
    </location>
    <ligand>
        <name>FAD</name>
        <dbReference type="ChEBI" id="CHEBI:57692"/>
    </ligand>
</feature>
<evidence type="ECO:0000256" key="15">
    <source>
        <dbReference type="PIRSR" id="PIRSR000127-1"/>
    </source>
</evidence>
<dbReference type="InterPro" id="IPR036318">
    <property type="entry name" value="FAD-bd_PCMH-like_sf"/>
</dbReference>
<keyword evidence="11 17" id="KW-0408">Iron</keyword>
<feature type="binding site" evidence="17">
    <location>
        <position position="142"/>
    </location>
    <ligand>
        <name>[2Fe-2S] cluster</name>
        <dbReference type="ChEBI" id="CHEBI:190135"/>
        <label>2</label>
    </ligand>
</feature>
<keyword evidence="5 17" id="KW-0500">Molybdenum</keyword>
<evidence type="ECO:0000256" key="12">
    <source>
        <dbReference type="ARBA" id="ARBA00023014"/>
    </source>
</evidence>
<dbReference type="InterPro" id="IPR006058">
    <property type="entry name" value="2Fe2S_fd_BS"/>
</dbReference>
<keyword evidence="6" id="KW-0285">Flavoprotein</keyword>
<evidence type="ECO:0000256" key="5">
    <source>
        <dbReference type="ARBA" id="ARBA00022505"/>
    </source>
</evidence>
<keyword evidence="7 17" id="KW-0001">2Fe-2S</keyword>
<evidence type="ECO:0000256" key="17">
    <source>
        <dbReference type="PIRSR" id="PIRSR000127-3"/>
    </source>
</evidence>
<evidence type="ECO:0000256" key="7">
    <source>
        <dbReference type="ARBA" id="ARBA00022714"/>
    </source>
</evidence>
<dbReference type="InterPro" id="IPR036856">
    <property type="entry name" value="Ald_Oxase/Xan_DH_a/b_sf"/>
</dbReference>
<dbReference type="PIRSF" id="PIRSF000127">
    <property type="entry name" value="Xanthine_DH"/>
    <property type="match status" value="1"/>
</dbReference>
<dbReference type="Gene3D" id="1.10.150.120">
    <property type="entry name" value="[2Fe-2S]-binding domain"/>
    <property type="match status" value="1"/>
</dbReference>
<dbReference type="SMART" id="SM01092">
    <property type="entry name" value="CO_deh_flav_C"/>
    <property type="match status" value="1"/>
</dbReference>
<dbReference type="Gene3D" id="3.30.365.10">
    <property type="entry name" value="Aldehyde oxidase/xanthine dehydrogenase, molybdopterin binding domain"/>
    <property type="match status" value="4"/>
</dbReference>
<dbReference type="PROSITE" id="PS51387">
    <property type="entry name" value="FAD_PCMH"/>
    <property type="match status" value="1"/>
</dbReference>
<dbReference type="SUPFAM" id="SSF54665">
    <property type="entry name" value="CO dehydrogenase molybdoprotein N-domain-like"/>
    <property type="match status" value="1"/>
</dbReference>
<dbReference type="SUPFAM" id="SSF54292">
    <property type="entry name" value="2Fe-2S ferredoxin-like"/>
    <property type="match status" value="1"/>
</dbReference>
<dbReference type="InterPro" id="IPR036683">
    <property type="entry name" value="CO_DH_flav_C_dom_sf"/>
</dbReference>
<comment type="similarity">
    <text evidence="3">Belongs to the xanthine dehydrogenase family.</text>
</comment>
<comment type="subunit">
    <text evidence="4">Homodimer.</text>
</comment>
<dbReference type="Gene3D" id="3.30.390.50">
    <property type="entry name" value="CO dehydrogenase flavoprotein, C-terminal domain"/>
    <property type="match status" value="1"/>
</dbReference>
<reference evidence="21" key="1">
    <citation type="submission" date="2025-08" db="UniProtKB">
        <authorList>
            <consortium name="RefSeq"/>
        </authorList>
    </citation>
    <scope>IDENTIFICATION</scope>
</reference>
<dbReference type="PROSITE" id="PS00197">
    <property type="entry name" value="2FE2S_FER_1"/>
    <property type="match status" value="1"/>
</dbReference>
<feature type="binding site" evidence="17">
    <location>
        <position position="42"/>
    </location>
    <ligand>
        <name>[2Fe-2S] cluster</name>
        <dbReference type="ChEBI" id="CHEBI:190135"/>
        <label>1</label>
    </ligand>
</feature>
<comment type="cofactor">
    <cofactor evidence="14">
        <name>[2Fe-2S] cluster</name>
        <dbReference type="ChEBI" id="CHEBI:190135"/>
    </cofactor>
</comment>
<dbReference type="Pfam" id="PF00941">
    <property type="entry name" value="FAD_binding_5"/>
    <property type="match status" value="1"/>
</dbReference>
<dbReference type="InterPro" id="IPR036884">
    <property type="entry name" value="2Fe-2S-bd_dom_sf"/>
</dbReference>
<evidence type="ECO:0000256" key="2">
    <source>
        <dbReference type="ARBA" id="ARBA00004275"/>
    </source>
</evidence>
<dbReference type="Gene3D" id="3.90.1170.50">
    <property type="entry name" value="Aldehyde oxidase/xanthine dehydrogenase, a/b hammerhead"/>
    <property type="match status" value="1"/>
</dbReference>
<dbReference type="GO" id="GO:0051537">
    <property type="term" value="F:2 iron, 2 sulfur cluster binding"/>
    <property type="evidence" value="ECO:0007669"/>
    <property type="project" value="UniProtKB-KW"/>
</dbReference>
<dbReference type="InterPro" id="IPR036010">
    <property type="entry name" value="2Fe-2S_ferredoxin-like_sf"/>
</dbReference>
<feature type="domain" description="2Fe-2S ferredoxin-type" evidence="18">
    <location>
        <begin position="2"/>
        <end position="85"/>
    </location>
</feature>
<dbReference type="FunCoup" id="A0A7E5WP02">
    <property type="interactions" value="223"/>
</dbReference>
<dbReference type="Gene3D" id="3.30.465.10">
    <property type="match status" value="1"/>
</dbReference>
<feature type="binding site" evidence="17">
    <location>
        <position position="765"/>
    </location>
    <ligand>
        <name>Mo-molybdopterin</name>
        <dbReference type="ChEBI" id="CHEBI:71302"/>
    </ligand>
    <ligandPart>
        <name>Mo</name>
        <dbReference type="ChEBI" id="CHEBI:28685"/>
    </ligandPart>
</feature>
<feature type="binding site" evidence="16">
    <location>
        <begin position="324"/>
        <end position="328"/>
    </location>
    <ligand>
        <name>FAD</name>
        <dbReference type="ChEBI" id="CHEBI:57692"/>
    </ligand>
</feature>
<dbReference type="RefSeq" id="XP_026741881.1">
    <property type="nucleotide sequence ID" value="XM_026886080.1"/>
</dbReference>
<keyword evidence="8 17" id="KW-0479">Metal-binding</keyword>
<dbReference type="FunFam" id="3.30.465.10:FF:000013">
    <property type="entry name" value="Aldehyde oxidase"/>
    <property type="match status" value="1"/>
</dbReference>
<feature type="binding site" evidence="17">
    <location>
        <position position="47"/>
    </location>
    <ligand>
        <name>[2Fe-2S] cluster</name>
        <dbReference type="ChEBI" id="CHEBI:190135"/>
        <label>1</label>
    </ligand>
</feature>
<organism evidence="20 21">
    <name type="scientific">Trichoplusia ni</name>
    <name type="common">Cabbage looper</name>
    <dbReference type="NCBI Taxonomy" id="7111"/>
    <lineage>
        <taxon>Eukaryota</taxon>
        <taxon>Metazoa</taxon>
        <taxon>Ecdysozoa</taxon>
        <taxon>Arthropoda</taxon>
        <taxon>Hexapoda</taxon>
        <taxon>Insecta</taxon>
        <taxon>Pterygota</taxon>
        <taxon>Neoptera</taxon>
        <taxon>Endopterygota</taxon>
        <taxon>Lepidoptera</taxon>
        <taxon>Glossata</taxon>
        <taxon>Ditrysia</taxon>
        <taxon>Noctuoidea</taxon>
        <taxon>Noctuidae</taxon>
        <taxon>Plusiinae</taxon>
        <taxon>Trichoplusia</taxon>
    </lineage>
</organism>
<name>A0A7E5WP02_TRINI</name>
<dbReference type="GO" id="GO:0071949">
    <property type="term" value="F:FAD binding"/>
    <property type="evidence" value="ECO:0007669"/>
    <property type="project" value="InterPro"/>
</dbReference>
<proteinExistence type="inferred from homology"/>
<dbReference type="FunFam" id="3.30.365.10:FF:000001">
    <property type="entry name" value="Xanthine dehydrogenase oxidase"/>
    <property type="match status" value="1"/>
</dbReference>
<dbReference type="FunFam" id="3.30.365.10:FF:000002">
    <property type="entry name" value="Xanthine dehydrogenase oxidase"/>
    <property type="match status" value="1"/>
</dbReference>
<evidence type="ECO:0000256" key="8">
    <source>
        <dbReference type="ARBA" id="ARBA00022723"/>
    </source>
</evidence>
<evidence type="ECO:0000256" key="1">
    <source>
        <dbReference type="ARBA" id="ARBA00001974"/>
    </source>
</evidence>
<feature type="binding site" evidence="17">
    <location>
        <position position="877"/>
    </location>
    <ligand>
        <name>Mo-molybdopterin</name>
        <dbReference type="ChEBI" id="CHEBI:71302"/>
    </ligand>
    <ligandPart>
        <name>Mo</name>
        <dbReference type="ChEBI" id="CHEBI:28685"/>
    </ligandPart>
</feature>
<dbReference type="InterPro" id="IPR002888">
    <property type="entry name" value="2Fe-2S-bd"/>
</dbReference>
<feature type="binding site" evidence="17">
    <location>
        <position position="107"/>
    </location>
    <ligand>
        <name>[2Fe-2S] cluster</name>
        <dbReference type="ChEBI" id="CHEBI:190135"/>
        <label>2</label>
    </ligand>
</feature>
<dbReference type="Pfam" id="PF02738">
    <property type="entry name" value="MoCoBD_1"/>
    <property type="match status" value="1"/>
</dbReference>
<dbReference type="PANTHER" id="PTHR11908">
    <property type="entry name" value="XANTHINE DEHYDROGENASE"/>
    <property type="match status" value="1"/>
</dbReference>
<dbReference type="InterPro" id="IPR001041">
    <property type="entry name" value="2Fe-2S_ferredoxin-type"/>
</dbReference>
<feature type="binding site" evidence="17">
    <location>
        <position position="1030"/>
    </location>
    <ligand>
        <name>Mo-molybdopterin</name>
        <dbReference type="ChEBI" id="CHEBI:71302"/>
    </ligand>
    <ligandPart>
        <name>Mo</name>
        <dbReference type="ChEBI" id="CHEBI:28685"/>
    </ligandPart>
</feature>
<feature type="binding site" evidence="17">
    <location>
        <position position="734"/>
    </location>
    <ligand>
        <name>Mo-molybdopterin</name>
        <dbReference type="ChEBI" id="CHEBI:71302"/>
    </ligand>
    <ligandPart>
        <name>Mo</name>
        <dbReference type="ChEBI" id="CHEBI:28685"/>
    </ligandPart>
</feature>
<evidence type="ECO:0000256" key="3">
    <source>
        <dbReference type="ARBA" id="ARBA00006849"/>
    </source>
</evidence>
<dbReference type="Pfam" id="PF00111">
    <property type="entry name" value="Fer2"/>
    <property type="match status" value="1"/>
</dbReference>
<dbReference type="FunFam" id="3.30.390.50:FF:000003">
    <property type="entry name" value="Aldehyde oxidase1"/>
    <property type="match status" value="1"/>
</dbReference>
<dbReference type="GeneID" id="113503936"/>
<accession>A0A7E5WP02</accession>
<keyword evidence="12 17" id="KW-0411">Iron-sulfur</keyword>
<dbReference type="Pfam" id="PF03450">
    <property type="entry name" value="CO_deh_flav_C"/>
    <property type="match status" value="1"/>
</dbReference>
<comment type="cofactor">
    <cofactor evidence="1 16">
        <name>FAD</name>
        <dbReference type="ChEBI" id="CHEBI:57692"/>
    </cofactor>
</comment>
<dbReference type="FunFam" id="3.90.1170.50:FF:000003">
    <property type="entry name" value="Aldehyde oxidase"/>
    <property type="match status" value="1"/>
</dbReference>
<dbReference type="KEGG" id="tnl:113503936"/>
<sequence>MDRVTFKVNGVEYSVGCEVSSNVMLLDYIRGWLELKGTKYMCRQAGCGACVVSVRKQGALPYSINSCMIPITACHGLDITTIEEVGNRRKGYHPLQTTLAKYNGSQCGYCSPGWIMAMYSLLQNQKDMTMLDLEQSLASNICRCTGYRSILDAFKTFATDAPKTIEIPDIEDLSICKTKSCNKPCDENDWCVVTMNDLSIDDGIVKINLKDGKFWYRVTRIVDVFKIIAETNASYKLICGNTAKGVYPNDDILENPEILIDIKEVLELKGYILDQNLIVGAENTLSELLDIFEAVAKEEYFSYLNVLHDHIKLVAHVAVRNVGSIAGNLMTKHRHNEFQSDIFLLFETVGAQLTIMFSNNNAQIVTMTQFLKMDMKKKLIKNVMLPPLNKTYRLTTFKVMPRSQNAHAIVNSGFLYKLTPENIAVQARIVFGGLSPSFVRASSTERFLIGKPLFKNETLQAAINFLKDELVVTENPPEESVAYRKKLALGLFYKGLLTLCPESIIHPRYKSGRIKIHESRPVSKGQQMYETDPSTWPLNQPIPKMEGLIQCAGEAMYTDDIPPFPNEVYAAFVLSTIGKGQISSIDATEALNHPGVIAFFSAKDIPGLNSFTPAEDENYQMNEEVFCSGDVKYYNQPVALIVADSQETANLAANFVKIEYINVGKPVVDVKLAKKDPKRNKLNKEIRATHRGQDIAKVVKGDNTIYGQYHFPLETLVSVSKPSEEGLAIYATTQWTSAIQLMVSRALKLDQSRIDVHVRRIGGAFGIKISRIIQTAVATSLVAMKLNIPCRIIHPLETNTRALGKRFPCSSNFEAGVNKYGIIQYVNHDVYEDNGYERNEIISDFGVIEYNNCYNDTIWNHKCIDTITDTAKNTWARSPGTMEQIAVVELIMEQISYELSIDPVQIRLKNLDPKHSDLIEMYQTLKTNSDYETRRLTVNRFNMENRWKKRGLRFVFLRWEHIYARYFDVNLAVFQGDGTIVISHGGAEIGQGINTKAAQIAAYMLGVPIEKIIIKENNTIVSPNSNVSGGSLTTQNIIMGVEKCCVQLLARLEPIRKQMQNPSWEELIKKSFEKYVDLQAHGFTGENDIQNYTVYGVTLAEVEIDVLTGESEIIRVDILQDVGRSINPAIDIGQVEGAFVMGLGYWTSEKLVYDSNTGELLTDRTWNYFVPQARDIPQDFRIYLRKKSYSTKPIFGSKACSEPPICMTVSIPIAMREAIVSARLESGLPSTQWFSIDGPYTTEQICLACETKTEDFKFN</sequence>
<gene>
    <name evidence="21" type="primary">LOC113503936</name>
</gene>
<evidence type="ECO:0000256" key="9">
    <source>
        <dbReference type="ARBA" id="ARBA00022827"/>
    </source>
</evidence>
<evidence type="ECO:0000259" key="19">
    <source>
        <dbReference type="PROSITE" id="PS51387"/>
    </source>
</evidence>
<dbReference type="SMART" id="SM01008">
    <property type="entry name" value="Ald_Xan_dh_C"/>
    <property type="match status" value="1"/>
</dbReference>
<dbReference type="Gene3D" id="3.10.20.30">
    <property type="match status" value="1"/>
</dbReference>
<dbReference type="GO" id="GO:0005777">
    <property type="term" value="C:peroxisome"/>
    <property type="evidence" value="ECO:0007669"/>
    <property type="project" value="UniProtKB-SubCell"/>
</dbReference>
<keyword evidence="10" id="KW-0560">Oxidoreductase</keyword>
<keyword evidence="9 16" id="KW-0274">FAD</keyword>
<dbReference type="InterPro" id="IPR005107">
    <property type="entry name" value="CO_DH_flav_C"/>
</dbReference>
<dbReference type="Pfam" id="PF01799">
    <property type="entry name" value="Fer2_2"/>
    <property type="match status" value="1"/>
</dbReference>
<comment type="cofactor">
    <cofactor evidence="17">
        <name>[2Fe-2S] cluster</name>
        <dbReference type="ChEBI" id="CHEBI:190135"/>
    </cofactor>
    <text evidence="17">Binds 2 [2Fe-2S] clusters.</text>
</comment>
<dbReference type="Pfam" id="PF01315">
    <property type="entry name" value="Ald_Xan_dh_C"/>
    <property type="match status" value="1"/>
</dbReference>
<dbReference type="InterPro" id="IPR037165">
    <property type="entry name" value="AldOxase/xan_DH_Mopterin-bd_sf"/>
</dbReference>